<dbReference type="Gene3D" id="2.40.70.10">
    <property type="entry name" value="Acid Proteases"/>
    <property type="match status" value="1"/>
</dbReference>
<proteinExistence type="predicted"/>
<accession>A0A432WJY3</accession>
<dbReference type="NCBIfam" id="TIGR02281">
    <property type="entry name" value="clan_AA_DTGA"/>
    <property type="match status" value="1"/>
</dbReference>
<reference evidence="2 3" key="1">
    <citation type="journal article" date="2011" name="Front. Microbiol.">
        <title>Genomic signatures of strain selection and enhancement in Bacillus atrophaeus var. globigii, a historical biowarfare simulant.</title>
        <authorList>
            <person name="Gibbons H.S."/>
            <person name="Broomall S.M."/>
            <person name="McNew L.A."/>
            <person name="Daligault H."/>
            <person name="Chapman C."/>
            <person name="Bruce D."/>
            <person name="Karavis M."/>
            <person name="Krepps M."/>
            <person name="McGregor P.A."/>
            <person name="Hong C."/>
            <person name="Park K.H."/>
            <person name="Akmal A."/>
            <person name="Feldman A."/>
            <person name="Lin J.S."/>
            <person name="Chang W.E."/>
            <person name="Higgs B.W."/>
            <person name="Demirev P."/>
            <person name="Lindquist J."/>
            <person name="Liem A."/>
            <person name="Fochler E."/>
            <person name="Read T.D."/>
            <person name="Tapia R."/>
            <person name="Johnson S."/>
            <person name="Bishop-Lilly K.A."/>
            <person name="Detter C."/>
            <person name="Han C."/>
            <person name="Sozhamannan S."/>
            <person name="Rosenzweig C.N."/>
            <person name="Skowronski E.W."/>
        </authorList>
    </citation>
    <scope>NUCLEOTIDE SEQUENCE [LARGE SCALE GENOMIC DNA]</scope>
    <source>
        <strain evidence="2 3">Y4G10-17</strain>
    </source>
</reference>
<dbReference type="Pfam" id="PF13975">
    <property type="entry name" value="gag-asp_proteas"/>
    <property type="match status" value="1"/>
</dbReference>
<dbReference type="InterPro" id="IPR021109">
    <property type="entry name" value="Peptidase_aspartic_dom_sf"/>
</dbReference>
<dbReference type="RefSeq" id="WP_126788535.1">
    <property type="nucleotide sequence ID" value="NZ_PIPO01000002.1"/>
</dbReference>
<dbReference type="AlphaFoldDB" id="A0A432WJY3"/>
<dbReference type="Proteomes" id="UP000287823">
    <property type="component" value="Unassembled WGS sequence"/>
</dbReference>
<protein>
    <submittedName>
        <fullName evidence="2">TIGR02281 family clan AA aspartic protease</fullName>
    </submittedName>
</protein>
<dbReference type="GO" id="GO:0006508">
    <property type="term" value="P:proteolysis"/>
    <property type="evidence" value="ECO:0007669"/>
    <property type="project" value="UniProtKB-KW"/>
</dbReference>
<comment type="caution">
    <text evidence="2">The sequence shown here is derived from an EMBL/GenBank/DDBJ whole genome shotgun (WGS) entry which is preliminary data.</text>
</comment>
<keyword evidence="1" id="KW-0472">Membrane</keyword>
<keyword evidence="2" id="KW-0378">Hydrolase</keyword>
<dbReference type="GO" id="GO:0008233">
    <property type="term" value="F:peptidase activity"/>
    <property type="evidence" value="ECO:0007669"/>
    <property type="project" value="UniProtKB-KW"/>
</dbReference>
<evidence type="ECO:0000313" key="3">
    <source>
        <dbReference type="Proteomes" id="UP000287823"/>
    </source>
</evidence>
<keyword evidence="1" id="KW-1133">Transmembrane helix</keyword>
<dbReference type="CDD" id="cd05483">
    <property type="entry name" value="retropepsin_like_bacteria"/>
    <property type="match status" value="1"/>
</dbReference>
<organism evidence="2 3">
    <name type="scientific">Aliidiomarina soli</name>
    <dbReference type="NCBI Taxonomy" id="1928574"/>
    <lineage>
        <taxon>Bacteria</taxon>
        <taxon>Pseudomonadati</taxon>
        <taxon>Pseudomonadota</taxon>
        <taxon>Gammaproteobacteria</taxon>
        <taxon>Alteromonadales</taxon>
        <taxon>Idiomarinaceae</taxon>
        <taxon>Aliidiomarina</taxon>
    </lineage>
</organism>
<name>A0A432WJY3_9GAMM</name>
<dbReference type="SUPFAM" id="SSF50630">
    <property type="entry name" value="Acid proteases"/>
    <property type="match status" value="1"/>
</dbReference>
<keyword evidence="3" id="KW-1185">Reference proteome</keyword>
<keyword evidence="2" id="KW-0645">Protease</keyword>
<gene>
    <name evidence="2" type="ORF">CWE14_06450</name>
</gene>
<sequence length="170" mass="18627">MSSSDSSARIGKWFAGLAWIFLLVVLYLWFGDLLQKQENPNQSVASYQQDGRAVVELKQNRSGHYVANGAINGQQVTFMLDTGATQVAIPQTLAAELGLARGNPVIVRTANGTARAYTTTINELRLGDIRLHDIAGTIVPGYQSEQILLGMSALKTLEFTQQNRVLTIYQ</sequence>
<feature type="transmembrane region" description="Helical" evidence="1">
    <location>
        <begin position="12"/>
        <end position="30"/>
    </location>
</feature>
<dbReference type="InterPro" id="IPR034122">
    <property type="entry name" value="Retropepsin-like_bacterial"/>
</dbReference>
<dbReference type="EMBL" id="PIPO01000002">
    <property type="protein sequence ID" value="RUO34075.1"/>
    <property type="molecule type" value="Genomic_DNA"/>
</dbReference>
<keyword evidence="1" id="KW-0812">Transmembrane</keyword>
<evidence type="ECO:0000256" key="1">
    <source>
        <dbReference type="SAM" id="Phobius"/>
    </source>
</evidence>
<evidence type="ECO:0000313" key="2">
    <source>
        <dbReference type="EMBL" id="RUO34075.1"/>
    </source>
</evidence>
<dbReference type="InterPro" id="IPR011969">
    <property type="entry name" value="Clan_AA_Asp_peptidase_C"/>
</dbReference>